<dbReference type="Proteomes" id="UP001206483">
    <property type="component" value="Unassembled WGS sequence"/>
</dbReference>
<reference evidence="2 3" key="1">
    <citation type="submission" date="2022-06" db="EMBL/GenBank/DDBJ databases">
        <title>Sequencing the genomes of 1000 actinobacteria strains.</title>
        <authorList>
            <person name="Klenk H.-P."/>
        </authorList>
    </citation>
    <scope>NUCLEOTIDE SEQUENCE [LARGE SCALE GENOMIC DNA]</scope>
    <source>
        <strain evidence="2 3">DSM 41656</strain>
    </source>
</reference>
<dbReference type="SUPFAM" id="SSF56059">
    <property type="entry name" value="Glutathione synthetase ATP-binding domain-like"/>
    <property type="match status" value="1"/>
</dbReference>
<keyword evidence="2" id="KW-0689">Ribosomal protein</keyword>
<dbReference type="GO" id="GO:0016874">
    <property type="term" value="F:ligase activity"/>
    <property type="evidence" value="ECO:0007669"/>
    <property type="project" value="UniProtKB-KW"/>
</dbReference>
<dbReference type="GO" id="GO:0005840">
    <property type="term" value="C:ribosome"/>
    <property type="evidence" value="ECO:0007669"/>
    <property type="project" value="UniProtKB-KW"/>
</dbReference>
<evidence type="ECO:0000313" key="3">
    <source>
        <dbReference type="Proteomes" id="UP001206483"/>
    </source>
</evidence>
<name>A0ABT1J9M7_9ACTN</name>
<proteinExistence type="predicted"/>
<feature type="domain" description="ATP-grasp fold RimK-type" evidence="1">
    <location>
        <begin position="119"/>
        <end position="248"/>
    </location>
</feature>
<dbReference type="EC" id="6.3.2.-" evidence="2"/>
<accession>A0ABT1J9M7</accession>
<dbReference type="PANTHER" id="PTHR21621">
    <property type="entry name" value="RIBOSOMAL PROTEIN S6 MODIFICATION PROTEIN"/>
    <property type="match status" value="1"/>
</dbReference>
<dbReference type="Gene3D" id="3.30.470.20">
    <property type="entry name" value="ATP-grasp fold, B domain"/>
    <property type="match status" value="1"/>
</dbReference>
<evidence type="ECO:0000313" key="2">
    <source>
        <dbReference type="EMBL" id="MCP2313814.1"/>
    </source>
</evidence>
<organism evidence="2 3">
    <name type="scientific">Kitasatospora paracochleata</name>
    <dbReference type="NCBI Taxonomy" id="58354"/>
    <lineage>
        <taxon>Bacteria</taxon>
        <taxon>Bacillati</taxon>
        <taxon>Actinomycetota</taxon>
        <taxon>Actinomycetes</taxon>
        <taxon>Kitasatosporales</taxon>
        <taxon>Streptomycetaceae</taxon>
        <taxon>Kitasatospora</taxon>
    </lineage>
</organism>
<keyword evidence="3" id="KW-1185">Reference proteome</keyword>
<dbReference type="RefSeq" id="WP_253803978.1">
    <property type="nucleotide sequence ID" value="NZ_BAAAUB010000004.1"/>
</dbReference>
<protein>
    <submittedName>
        <fullName evidence="2">Ribosomal protein S6--L-glutamate ligase</fullName>
        <ecNumber evidence="2">6.3.2.-</ecNumber>
    </submittedName>
</protein>
<sequence>MSRSGPRTAVRTARTARTVGLLAGDVGHPLLAACSEILQAGGHRVVAAGEPADVLLLKARTPQALEHARQVEAAGTPVLNSAASTAFCQDRVAMAQLAVEAGLPFAATSGPVRLADLAVERPSVVKSRYSRRGDLVARVGGADDVRRLAETWGEEPVVVQDLAPAGGWDHKIWVVAGRLFAQLRHSELAAGPPRPPRPLAVEALPVGYRDLALTVGEVFGLDVYGVDVLDVGGRPLIVDVNAFPGIRGQAGAPEALAALALAAAEGRHTPRVVAVGAAV</sequence>
<gene>
    <name evidence="2" type="ORF">FHR36_007013</name>
</gene>
<keyword evidence="2" id="KW-0436">Ligase</keyword>
<dbReference type="InterPro" id="IPR013651">
    <property type="entry name" value="ATP-grasp_RimK-type"/>
</dbReference>
<evidence type="ECO:0000259" key="1">
    <source>
        <dbReference type="Pfam" id="PF08443"/>
    </source>
</evidence>
<dbReference type="PANTHER" id="PTHR21621:SF0">
    <property type="entry name" value="BETA-CITRYLGLUTAMATE SYNTHASE B-RELATED"/>
    <property type="match status" value="1"/>
</dbReference>
<dbReference type="EMBL" id="JAMZDX010000007">
    <property type="protein sequence ID" value="MCP2313814.1"/>
    <property type="molecule type" value="Genomic_DNA"/>
</dbReference>
<keyword evidence="2" id="KW-0687">Ribonucleoprotein</keyword>
<comment type="caution">
    <text evidence="2">The sequence shown here is derived from an EMBL/GenBank/DDBJ whole genome shotgun (WGS) entry which is preliminary data.</text>
</comment>
<dbReference type="Pfam" id="PF08443">
    <property type="entry name" value="RimK"/>
    <property type="match status" value="1"/>
</dbReference>